<evidence type="ECO:0000256" key="1">
    <source>
        <dbReference type="ARBA" id="ARBA00022857"/>
    </source>
</evidence>
<dbReference type="SUPFAM" id="SSF51735">
    <property type="entry name" value="NAD(P)-binding Rossmann-fold domains"/>
    <property type="match status" value="1"/>
</dbReference>
<dbReference type="GO" id="GO:0030267">
    <property type="term" value="F:glyoxylate reductase (NADPH) activity"/>
    <property type="evidence" value="ECO:0007669"/>
    <property type="project" value="TreeGrafter"/>
</dbReference>
<dbReference type="Pfam" id="PF02826">
    <property type="entry name" value="2-Hacid_dh_C"/>
    <property type="match status" value="1"/>
</dbReference>
<comment type="caution">
    <text evidence="7">The sequence shown here is derived from an EMBL/GenBank/DDBJ whole genome shotgun (WGS) entry which is preliminary data.</text>
</comment>
<keyword evidence="1" id="KW-0521">NADP</keyword>
<dbReference type="OrthoDB" id="9793626at2"/>
<dbReference type="Gene3D" id="3.40.50.720">
    <property type="entry name" value="NAD(P)-binding Rossmann-like Domain"/>
    <property type="match status" value="2"/>
</dbReference>
<reference evidence="7" key="1">
    <citation type="submission" date="2013-03" db="EMBL/GenBank/DDBJ databases">
        <title>Genome Sequence of the Profundibacterium mesophilum strain KAUST100406-0324T from Red Sea, a novel genus in the family Rhodobacteraceae.</title>
        <authorList>
            <person name="Essack M."/>
            <person name="Alam I."/>
            <person name="Lafi F."/>
            <person name="Alawi W."/>
            <person name="Kamanu F."/>
            <person name="Al-Suwailem A."/>
            <person name="Lee O.O."/>
            <person name="Xu Y."/>
            <person name="Bajic V."/>
            <person name="Qian P.-Y."/>
            <person name="Archer J."/>
        </authorList>
    </citation>
    <scope>NUCLEOTIDE SEQUENCE</scope>
    <source>
        <strain evidence="7">KAUST100406-0324</strain>
    </source>
</reference>
<dbReference type="InterPro" id="IPR036291">
    <property type="entry name" value="NAD(P)-bd_dom_sf"/>
</dbReference>
<feature type="domain" description="D-isomer specific 2-hydroxyacid dehydrogenase catalytic" evidence="5">
    <location>
        <begin position="61"/>
        <end position="310"/>
    </location>
</feature>
<dbReference type="InterPro" id="IPR006140">
    <property type="entry name" value="D-isomer_DH_NAD-bd"/>
</dbReference>
<accession>A0A921NQH4</accession>
<protein>
    <submittedName>
        <fullName evidence="7">1-deoxy-D-xylulose-5-phosphate reductoisomerase</fullName>
        <ecNumber evidence="7">1.1.1.267</ecNumber>
    </submittedName>
</protein>
<name>A0A921NQH4_9RHOB</name>
<dbReference type="EC" id="1.1.1.267" evidence="7"/>
<sequence length="311" mass="33287">MNNRVLAIGNYDPWDISAMEADFDLIHLGSSAQIGELDAQTRAGITASAFKFGSFGPDEMDLLPDLAMISNYGVGYDSIDIAAARERGIRVTNTPDVLNDDVADLTIGMMLMLTRRMRDGEAHVRSGAWADGPLPLNRKFSGGRAGILGLGRIGRAIAERLVPFGMEIHYHARSEKDTPGWTYHDDPVSLAGAVDHLVIALVGGPATEKYVSAEVIAALGAEGALYNISRGTTVDEDALLDALEAGRLMGAGLDVYLGEPRPNPRFLALGNVVLQPHQASGTVQTRKAMGQLQRDNIAAHFAREDLLTPVA</sequence>
<dbReference type="SUPFAM" id="SSF52283">
    <property type="entry name" value="Formate/glycerate dehydrogenase catalytic domain-like"/>
    <property type="match status" value="1"/>
</dbReference>
<dbReference type="GO" id="GO:0005829">
    <property type="term" value="C:cytosol"/>
    <property type="evidence" value="ECO:0007669"/>
    <property type="project" value="TreeGrafter"/>
</dbReference>
<dbReference type="InterPro" id="IPR050223">
    <property type="entry name" value="D-isomer_2-hydroxyacid_DH"/>
</dbReference>
<dbReference type="PANTHER" id="PTHR10996">
    <property type="entry name" value="2-HYDROXYACID DEHYDROGENASE-RELATED"/>
    <property type="match status" value="1"/>
</dbReference>
<dbReference type="GO" id="GO:0016618">
    <property type="term" value="F:hydroxypyruvate reductase [NAD(P)H] activity"/>
    <property type="evidence" value="ECO:0007669"/>
    <property type="project" value="TreeGrafter"/>
</dbReference>
<evidence type="ECO:0000256" key="2">
    <source>
        <dbReference type="ARBA" id="ARBA00023002"/>
    </source>
</evidence>
<dbReference type="CDD" id="cd12156">
    <property type="entry name" value="HPPR"/>
    <property type="match status" value="1"/>
</dbReference>
<organism evidence="7 8">
    <name type="scientific">Profundibacterium mesophilum KAUST100406-0324</name>
    <dbReference type="NCBI Taxonomy" id="1037889"/>
    <lineage>
        <taxon>Bacteria</taxon>
        <taxon>Pseudomonadati</taxon>
        <taxon>Pseudomonadota</taxon>
        <taxon>Alphaproteobacteria</taxon>
        <taxon>Rhodobacterales</taxon>
        <taxon>Roseobacteraceae</taxon>
        <taxon>Profundibacterium</taxon>
    </lineage>
</organism>
<evidence type="ECO:0000256" key="3">
    <source>
        <dbReference type="ARBA" id="ARBA00023027"/>
    </source>
</evidence>
<proteinExistence type="inferred from homology"/>
<dbReference type="Pfam" id="PF00389">
    <property type="entry name" value="2-Hacid_dh"/>
    <property type="match status" value="1"/>
</dbReference>
<dbReference type="GO" id="GO:0051287">
    <property type="term" value="F:NAD binding"/>
    <property type="evidence" value="ECO:0007669"/>
    <property type="project" value="InterPro"/>
</dbReference>
<feature type="domain" description="D-isomer specific 2-hydroxyacid dehydrogenase NAD-binding" evidence="6">
    <location>
        <begin position="107"/>
        <end position="279"/>
    </location>
</feature>
<keyword evidence="8" id="KW-1185">Reference proteome</keyword>
<dbReference type="AlphaFoldDB" id="A0A921NQH4"/>
<keyword evidence="3" id="KW-0520">NAD</keyword>
<dbReference type="PANTHER" id="PTHR10996:SF178">
    <property type="entry name" value="2-HYDROXYACID DEHYDROGENASE YGL185C-RELATED"/>
    <property type="match status" value="1"/>
</dbReference>
<evidence type="ECO:0000259" key="6">
    <source>
        <dbReference type="Pfam" id="PF02826"/>
    </source>
</evidence>
<dbReference type="FunFam" id="3.40.50.720:FF:000213">
    <property type="entry name" value="Putative 2-hydroxyacid dehydrogenase"/>
    <property type="match status" value="1"/>
</dbReference>
<evidence type="ECO:0000256" key="4">
    <source>
        <dbReference type="RuleBase" id="RU003719"/>
    </source>
</evidence>
<dbReference type="InterPro" id="IPR006139">
    <property type="entry name" value="D-isomer_2_OHA_DH_cat_dom"/>
</dbReference>
<evidence type="ECO:0000313" key="7">
    <source>
        <dbReference type="EMBL" id="KAF0675362.1"/>
    </source>
</evidence>
<keyword evidence="2 4" id="KW-0560">Oxidoreductase</keyword>
<gene>
    <name evidence="7" type="ORF">PMES_02252</name>
</gene>
<dbReference type="EMBL" id="APKE01000026">
    <property type="protein sequence ID" value="KAF0675362.1"/>
    <property type="molecule type" value="Genomic_DNA"/>
</dbReference>
<dbReference type="GO" id="GO:0030604">
    <property type="term" value="F:1-deoxy-D-xylulose-5-phosphate reductoisomerase activity"/>
    <property type="evidence" value="ECO:0007669"/>
    <property type="project" value="UniProtKB-EC"/>
</dbReference>
<dbReference type="RefSeq" id="WP_159965771.1">
    <property type="nucleotide sequence ID" value="NZ_APKE01000026.1"/>
</dbReference>
<dbReference type="Proteomes" id="UP000698242">
    <property type="component" value="Unassembled WGS sequence"/>
</dbReference>
<comment type="similarity">
    <text evidence="4">Belongs to the D-isomer specific 2-hydroxyacid dehydrogenase family.</text>
</comment>
<evidence type="ECO:0000259" key="5">
    <source>
        <dbReference type="Pfam" id="PF00389"/>
    </source>
</evidence>
<evidence type="ECO:0000313" key="8">
    <source>
        <dbReference type="Proteomes" id="UP000698242"/>
    </source>
</evidence>